<dbReference type="RefSeq" id="WP_379810489.1">
    <property type="nucleotide sequence ID" value="NZ_JBHUPC010000010.1"/>
</dbReference>
<dbReference type="Proteomes" id="UP001597534">
    <property type="component" value="Unassembled WGS sequence"/>
</dbReference>
<gene>
    <name evidence="2" type="ORF">ACFS5J_02940</name>
</gene>
<protein>
    <submittedName>
        <fullName evidence="2">T9SS type A sorting domain-containing protein</fullName>
    </submittedName>
</protein>
<evidence type="ECO:0000256" key="1">
    <source>
        <dbReference type="ARBA" id="ARBA00022729"/>
    </source>
</evidence>
<organism evidence="2 3">
    <name type="scientific">Flavobacterium chuncheonense</name>
    <dbReference type="NCBI Taxonomy" id="2026653"/>
    <lineage>
        <taxon>Bacteria</taxon>
        <taxon>Pseudomonadati</taxon>
        <taxon>Bacteroidota</taxon>
        <taxon>Flavobacteriia</taxon>
        <taxon>Flavobacteriales</taxon>
        <taxon>Flavobacteriaceae</taxon>
        <taxon>Flavobacterium</taxon>
    </lineage>
</organism>
<keyword evidence="1" id="KW-0732">Signal</keyword>
<dbReference type="EMBL" id="JBHUPC010000010">
    <property type="protein sequence ID" value="MFD2890966.1"/>
    <property type="molecule type" value="Genomic_DNA"/>
</dbReference>
<reference evidence="3" key="1">
    <citation type="journal article" date="2019" name="Int. J. Syst. Evol. Microbiol.">
        <title>The Global Catalogue of Microorganisms (GCM) 10K type strain sequencing project: providing services to taxonomists for standard genome sequencing and annotation.</title>
        <authorList>
            <consortium name="The Broad Institute Genomics Platform"/>
            <consortium name="The Broad Institute Genome Sequencing Center for Infectious Disease"/>
            <person name="Wu L."/>
            <person name="Ma J."/>
        </authorList>
    </citation>
    <scope>NUCLEOTIDE SEQUENCE [LARGE SCALE GENOMIC DNA]</scope>
    <source>
        <strain evidence="3">KCTC 22671</strain>
    </source>
</reference>
<name>A0ABW5YIQ1_9FLAO</name>
<accession>A0ABW5YIQ1</accession>
<keyword evidence="3" id="KW-1185">Reference proteome</keyword>
<comment type="caution">
    <text evidence="2">The sequence shown here is derived from an EMBL/GenBank/DDBJ whole genome shotgun (WGS) entry which is preliminary data.</text>
</comment>
<proteinExistence type="predicted"/>
<evidence type="ECO:0000313" key="2">
    <source>
        <dbReference type="EMBL" id="MFD2890966.1"/>
    </source>
</evidence>
<sequence>MKNFTSFKYNCPIIILLFLNLFLKAHAQIIYTDIIPDYVSQNLGDSYNLDLNNDSTTDFTLISYNEIIDWFHIYTNQGPNNTFIAVTPWFANPIPLNNGDLISQTLTSSFQTFENIGFITAGDCCCQETICNYDWKDKGDKYLGVRFIINGQIHYGWARLNVSTHSQWTIKDYAYQATPNIGILAGQTTALSLNDTDTVKDITISILNKNIVVHNLNQANTYELYSITGQKISNGTITKENNSINTSLQSKGIYILKITDSESSQSIQKKLIL</sequence>
<evidence type="ECO:0000313" key="3">
    <source>
        <dbReference type="Proteomes" id="UP001597534"/>
    </source>
</evidence>
<dbReference type="NCBIfam" id="TIGR04183">
    <property type="entry name" value="Por_Secre_tail"/>
    <property type="match status" value="1"/>
</dbReference>
<dbReference type="InterPro" id="IPR026444">
    <property type="entry name" value="Secre_tail"/>
</dbReference>